<dbReference type="GO" id="GO:0009737">
    <property type="term" value="P:response to abscisic acid"/>
    <property type="evidence" value="ECO:0007669"/>
    <property type="project" value="UniProtKB-ARBA"/>
</dbReference>
<name>A0A5D2VPI0_GOSMU</name>
<dbReference type="GO" id="GO:0009751">
    <property type="term" value="P:response to salicylic acid"/>
    <property type="evidence" value="ECO:0007669"/>
    <property type="project" value="UniProtKB-ARBA"/>
</dbReference>
<dbReference type="AlphaFoldDB" id="A0A5D2VPI0"/>
<keyword evidence="10" id="KW-1133">Transmembrane helix</keyword>
<dbReference type="InterPro" id="IPR016182">
    <property type="entry name" value="Cu_amine_oxidase_N-reg"/>
</dbReference>
<evidence type="ECO:0000259" key="11">
    <source>
        <dbReference type="Pfam" id="PF01179"/>
    </source>
</evidence>
<dbReference type="GO" id="GO:0009611">
    <property type="term" value="P:response to wounding"/>
    <property type="evidence" value="ECO:0007669"/>
    <property type="project" value="UniProtKB-ARBA"/>
</dbReference>
<dbReference type="PANTHER" id="PTHR10638">
    <property type="entry name" value="COPPER AMINE OXIDASE"/>
    <property type="match status" value="1"/>
</dbReference>
<keyword evidence="10" id="KW-0472">Membrane</keyword>
<keyword evidence="3 7" id="KW-0801">TPQ</keyword>
<dbReference type="Gene3D" id="3.10.450.40">
    <property type="match status" value="2"/>
</dbReference>
<feature type="domain" description="Copper amine oxidase catalytic" evidence="11">
    <location>
        <begin position="290"/>
        <end position="703"/>
    </location>
</feature>
<evidence type="ECO:0000256" key="8">
    <source>
        <dbReference type="PIRSR" id="PIRSR600269-51"/>
    </source>
</evidence>
<dbReference type="GO" id="GO:0009414">
    <property type="term" value="P:response to water deprivation"/>
    <property type="evidence" value="ECO:0007669"/>
    <property type="project" value="UniProtKB-ARBA"/>
</dbReference>
<dbReference type="PROSITE" id="PS01165">
    <property type="entry name" value="COPPER_AMINE_OXID_2"/>
    <property type="match status" value="1"/>
</dbReference>
<dbReference type="EC" id="1.4.3.-" evidence="9"/>
<dbReference type="GO" id="GO:0048038">
    <property type="term" value="F:quinone binding"/>
    <property type="evidence" value="ECO:0007669"/>
    <property type="project" value="InterPro"/>
</dbReference>
<evidence type="ECO:0000313" key="14">
    <source>
        <dbReference type="EMBL" id="TYI91229.1"/>
    </source>
</evidence>
<dbReference type="GO" id="GO:0009753">
    <property type="term" value="P:response to jasmonic acid"/>
    <property type="evidence" value="ECO:0007669"/>
    <property type="project" value="UniProtKB-ARBA"/>
</dbReference>
<evidence type="ECO:0000256" key="2">
    <source>
        <dbReference type="ARBA" id="ARBA00022723"/>
    </source>
</evidence>
<dbReference type="Gene3D" id="2.70.98.20">
    <property type="entry name" value="Copper amine oxidase, catalytic domain"/>
    <property type="match status" value="1"/>
</dbReference>
<keyword evidence="4 9" id="KW-0560">Oxidoreductase</keyword>
<dbReference type="InterPro" id="IPR015802">
    <property type="entry name" value="Cu_amine_oxidase_N3"/>
</dbReference>
<dbReference type="Pfam" id="PF02727">
    <property type="entry name" value="Cu_amine_oxidN2"/>
    <property type="match status" value="1"/>
</dbReference>
<dbReference type="InterPro" id="IPR015800">
    <property type="entry name" value="Cu_amine_oxidase_N2"/>
</dbReference>
<keyword evidence="10" id="KW-0812">Transmembrane</keyword>
<dbReference type="Pfam" id="PF02728">
    <property type="entry name" value="Cu_amine_oxidN3"/>
    <property type="match status" value="1"/>
</dbReference>
<dbReference type="SUPFAM" id="SSF49998">
    <property type="entry name" value="Amine oxidase catalytic domain"/>
    <property type="match status" value="1"/>
</dbReference>
<dbReference type="GO" id="GO:0009733">
    <property type="term" value="P:response to auxin"/>
    <property type="evidence" value="ECO:0007669"/>
    <property type="project" value="UniProtKB-ARBA"/>
</dbReference>
<evidence type="ECO:0000313" key="15">
    <source>
        <dbReference type="Proteomes" id="UP000323597"/>
    </source>
</evidence>
<feature type="domain" description="Copper amine oxidase N3-terminal" evidence="13">
    <location>
        <begin position="166"/>
        <end position="265"/>
    </location>
</feature>
<keyword evidence="15" id="KW-1185">Reference proteome</keyword>
<feature type="transmembrane region" description="Helical" evidence="10">
    <location>
        <begin position="7"/>
        <end position="25"/>
    </location>
</feature>
<evidence type="ECO:0000259" key="12">
    <source>
        <dbReference type="Pfam" id="PF02727"/>
    </source>
</evidence>
<reference evidence="14 15" key="1">
    <citation type="submission" date="2019-07" db="EMBL/GenBank/DDBJ databases">
        <title>WGS assembly of Gossypium mustelinum.</title>
        <authorList>
            <person name="Chen Z.J."/>
            <person name="Sreedasyam A."/>
            <person name="Ando A."/>
            <person name="Song Q."/>
            <person name="De L."/>
            <person name="Hulse-Kemp A."/>
            <person name="Ding M."/>
            <person name="Ye W."/>
            <person name="Kirkbride R."/>
            <person name="Jenkins J."/>
            <person name="Plott C."/>
            <person name="Lovell J."/>
            <person name="Lin Y.-M."/>
            <person name="Vaughn R."/>
            <person name="Liu B."/>
            <person name="Li W."/>
            <person name="Simpson S."/>
            <person name="Scheffler B."/>
            <person name="Saski C."/>
            <person name="Grover C."/>
            <person name="Hu G."/>
            <person name="Conover J."/>
            <person name="Carlson J."/>
            <person name="Shu S."/>
            <person name="Boston L."/>
            <person name="Williams M."/>
            <person name="Peterson D."/>
            <person name="Mcgee K."/>
            <person name="Jones D."/>
            <person name="Wendel J."/>
            <person name="Stelly D."/>
            <person name="Grimwood J."/>
            <person name="Schmutz J."/>
        </authorList>
    </citation>
    <scope>NUCLEOTIDE SEQUENCE [LARGE SCALE GENOMIC DNA]</scope>
    <source>
        <strain evidence="14">1408120.09</strain>
    </source>
</reference>
<organism evidence="14 15">
    <name type="scientific">Gossypium mustelinum</name>
    <name type="common">Cotton</name>
    <name type="synonym">Gossypium caicoense</name>
    <dbReference type="NCBI Taxonomy" id="34275"/>
    <lineage>
        <taxon>Eukaryota</taxon>
        <taxon>Viridiplantae</taxon>
        <taxon>Streptophyta</taxon>
        <taxon>Embryophyta</taxon>
        <taxon>Tracheophyta</taxon>
        <taxon>Spermatophyta</taxon>
        <taxon>Magnoliopsida</taxon>
        <taxon>eudicotyledons</taxon>
        <taxon>Gunneridae</taxon>
        <taxon>Pentapetalae</taxon>
        <taxon>rosids</taxon>
        <taxon>malvids</taxon>
        <taxon>Malvales</taxon>
        <taxon>Malvaceae</taxon>
        <taxon>Malvoideae</taxon>
        <taxon>Gossypium</taxon>
    </lineage>
</organism>
<dbReference type="SUPFAM" id="SSF54416">
    <property type="entry name" value="Amine oxidase N-terminal region"/>
    <property type="match status" value="2"/>
</dbReference>
<protein>
    <recommendedName>
        <fullName evidence="9">Amine oxidase</fullName>
        <ecNumber evidence="9">1.4.3.-</ecNumber>
    </recommendedName>
</protein>
<evidence type="ECO:0000256" key="1">
    <source>
        <dbReference type="ARBA" id="ARBA00007983"/>
    </source>
</evidence>
<dbReference type="InterPro" id="IPR000269">
    <property type="entry name" value="Cu_amine_oxidase"/>
</dbReference>
<dbReference type="GO" id="GO:0009308">
    <property type="term" value="P:amine metabolic process"/>
    <property type="evidence" value="ECO:0007669"/>
    <property type="project" value="UniProtKB-UniRule"/>
</dbReference>
<dbReference type="EMBL" id="CM017651">
    <property type="protein sequence ID" value="TYI91229.1"/>
    <property type="molecule type" value="Genomic_DNA"/>
</dbReference>
<evidence type="ECO:0000256" key="6">
    <source>
        <dbReference type="ARBA" id="ARBA00023157"/>
    </source>
</evidence>
<keyword evidence="2 9" id="KW-0479">Metal-binding</keyword>
<feature type="active site" description="Schiff-base intermediate with substrate; via topaquinone" evidence="7">
    <location>
        <position position="457"/>
    </location>
</feature>
<feature type="domain" description="Copper amine oxidase N2-terminal" evidence="12">
    <location>
        <begin position="75"/>
        <end position="157"/>
    </location>
</feature>
<sequence>MEKSSCIHFCFISYLVLFIVVGSWYRSTNSSLPNSTLQTPWSTSKNRIFSNSKASSVLETQAQTSIDHSAEAPHHPLDPLTMQEINKVRTILSSYEPFSFTFPTIHTVQLDEPDKVQVLKWSKGDALLPRKAQVLALLNGQSHVLTVDLDSSSITSHAINSSSGYPMLSVDDILAASKVPFSNAEFNKSIAARGVPSSDLICLPPSAGWFGPNEEGKRVVKVLCYSKESTPNFYMRPIEGLVMTVDLDTLEVLKFSDTGREIPIPKSTDTDYRYTAQTKEPQMEPLNPISIEQPKGPSFRVEDGHIVKWANWVFHLKADHRAGLVISRVMVRDSENGELRDVMYKGFASEFFVPYMDLDESWYFKSYMDAGEYGLGMSALPLVPLNDCPRHSYYMDGIFATPDGNPFVQPNMICLFERYAGDISWRHSEGLLTDFQIREARPKVTLVARMAASVGNYDYIFDWEFQTDGLINVKVGLSGMLMVKGSPYHQAPNQDAMSGPLISENLIGVVHDHFVTFHLDMDIDGANNSFVNVNLVKERSLPGESPRKSYLKAKRKIAKTEKDAQIKLKLYDPSEFHMINPSKRSRLGNPTGYKIVPGGTAASLLDHDDPPQLRSAFTNNQIWVTPYNRSEQWAGGLLTYQSRGDDTLAVWSERDHSIENKDIVLWYTLGFHHIPCQEDFPVMPTVTSGFELKPVNFFESNPILRAAPAFETDLPVCRSSASS</sequence>
<evidence type="ECO:0000256" key="9">
    <source>
        <dbReference type="RuleBase" id="RU000672"/>
    </source>
</evidence>
<dbReference type="GO" id="GO:0008131">
    <property type="term" value="F:primary methylamine oxidase activity"/>
    <property type="evidence" value="ECO:0007669"/>
    <property type="project" value="InterPro"/>
</dbReference>
<dbReference type="GO" id="GO:0005507">
    <property type="term" value="F:copper ion binding"/>
    <property type="evidence" value="ECO:0007669"/>
    <property type="project" value="InterPro"/>
</dbReference>
<evidence type="ECO:0000259" key="13">
    <source>
        <dbReference type="Pfam" id="PF02728"/>
    </source>
</evidence>
<keyword evidence="5 9" id="KW-0186">Copper</keyword>
<dbReference type="Pfam" id="PF01179">
    <property type="entry name" value="Cu_amine_oxid"/>
    <property type="match status" value="1"/>
</dbReference>
<feature type="modified residue" description="2',4',5'-topaquinone" evidence="8">
    <location>
        <position position="457"/>
    </location>
</feature>
<gene>
    <name evidence="14" type="ORF">E1A91_D03G177300v1</name>
</gene>
<comment type="cofactor">
    <cofactor evidence="9">
        <name>Cu cation</name>
        <dbReference type="ChEBI" id="CHEBI:23378"/>
    </cofactor>
    <text evidence="9">Contains 1 topaquinone per subunit.</text>
</comment>
<evidence type="ECO:0000256" key="4">
    <source>
        <dbReference type="ARBA" id="ARBA00023002"/>
    </source>
</evidence>
<accession>A0A5D2VPI0</accession>
<dbReference type="FunFam" id="2.70.98.20:FF:000004">
    <property type="entry name" value="Amine oxidase"/>
    <property type="match status" value="1"/>
</dbReference>
<evidence type="ECO:0000256" key="7">
    <source>
        <dbReference type="PIRSR" id="PIRSR600269-50"/>
    </source>
</evidence>
<comment type="PTM">
    <text evidence="8 9">Topaquinone (TPQ) is generated by copper-dependent autoxidation of a specific tyrosyl residue.</text>
</comment>
<dbReference type="Proteomes" id="UP000323597">
    <property type="component" value="Chromosome D03"/>
</dbReference>
<evidence type="ECO:0000256" key="3">
    <source>
        <dbReference type="ARBA" id="ARBA00022772"/>
    </source>
</evidence>
<comment type="similarity">
    <text evidence="1 9">Belongs to the copper/topaquinone oxidase family.</text>
</comment>
<dbReference type="GO" id="GO:1904585">
    <property type="term" value="P:response to putrescine"/>
    <property type="evidence" value="ECO:0007669"/>
    <property type="project" value="UniProtKB-ARBA"/>
</dbReference>
<feature type="active site" description="Proton acceptor" evidence="7">
    <location>
        <position position="369"/>
    </location>
</feature>
<evidence type="ECO:0000256" key="10">
    <source>
        <dbReference type="SAM" id="Phobius"/>
    </source>
</evidence>
<keyword evidence="6" id="KW-1015">Disulfide bond</keyword>
<dbReference type="InterPro" id="IPR036460">
    <property type="entry name" value="Cu_amine_oxidase_C_sf"/>
</dbReference>
<proteinExistence type="inferred from homology"/>
<dbReference type="InterPro" id="IPR015798">
    <property type="entry name" value="Cu_amine_oxidase_C"/>
</dbReference>
<evidence type="ECO:0000256" key="5">
    <source>
        <dbReference type="ARBA" id="ARBA00023008"/>
    </source>
</evidence>
<dbReference type="InterPro" id="IPR049947">
    <property type="entry name" value="Cu_Am_Ox_Cu-bd"/>
</dbReference>
<dbReference type="PANTHER" id="PTHR10638:SF69">
    <property type="entry name" value="AMINE OXIDASE [COPPER-CONTAINING] GAMMA 1-RELATED"/>
    <property type="match status" value="1"/>
</dbReference>